<comment type="caution">
    <text evidence="1">The sequence shown here is derived from an EMBL/GenBank/DDBJ whole genome shotgun (WGS) entry which is preliminary data.</text>
</comment>
<proteinExistence type="predicted"/>
<name>A0A0F9MQJ6_9ZZZZ</name>
<gene>
    <name evidence="1" type="ORF">LCGC14_1125650</name>
</gene>
<evidence type="ECO:0000313" key="1">
    <source>
        <dbReference type="EMBL" id="KKN01632.1"/>
    </source>
</evidence>
<accession>A0A0F9MQJ6</accession>
<sequence length="99" mass="11304">MMCEMSMGKEAEMDALVASAGLTEDTWVTADGQHIKYADLTDSHLHNILNYLGRREREMHPGPTSEAASDAWDWALADLEGLVRDLETERDRRQEVRRE</sequence>
<protein>
    <submittedName>
        <fullName evidence="1">Uncharacterized protein</fullName>
    </submittedName>
</protein>
<dbReference type="EMBL" id="LAZR01005239">
    <property type="protein sequence ID" value="KKN01632.1"/>
    <property type="molecule type" value="Genomic_DNA"/>
</dbReference>
<dbReference type="AlphaFoldDB" id="A0A0F9MQJ6"/>
<organism evidence="1">
    <name type="scientific">marine sediment metagenome</name>
    <dbReference type="NCBI Taxonomy" id="412755"/>
    <lineage>
        <taxon>unclassified sequences</taxon>
        <taxon>metagenomes</taxon>
        <taxon>ecological metagenomes</taxon>
    </lineage>
</organism>
<reference evidence="1" key="1">
    <citation type="journal article" date="2015" name="Nature">
        <title>Complex archaea that bridge the gap between prokaryotes and eukaryotes.</title>
        <authorList>
            <person name="Spang A."/>
            <person name="Saw J.H."/>
            <person name="Jorgensen S.L."/>
            <person name="Zaremba-Niedzwiedzka K."/>
            <person name="Martijn J."/>
            <person name="Lind A.E."/>
            <person name="van Eijk R."/>
            <person name="Schleper C."/>
            <person name="Guy L."/>
            <person name="Ettema T.J."/>
        </authorList>
    </citation>
    <scope>NUCLEOTIDE SEQUENCE</scope>
</reference>